<evidence type="ECO:0000313" key="2">
    <source>
        <dbReference type="EMBL" id="KAF2245313.1"/>
    </source>
</evidence>
<feature type="compositionally biased region" description="Polar residues" evidence="1">
    <location>
        <begin position="94"/>
        <end position="115"/>
    </location>
</feature>
<sequence length="444" mass="50183">MDADDWRYVSDSQDRKKIQNRLAQRRRREHYTYRLSHKRADRFEGQRLKMGHCDGDKAPRSRTGSPVSDNSGRWETNLATVTKTEADHILAQTRRSTLDSGNTNHHTNPAQISTTSRDEPKSTRVQQEHYPLDGLNDSRGLLTLPHLDLDDFADPSFIIDESPDPYAFSATALNTLVNMTCSTPVTRDGSRPSAIDQYFPLATTPHIATRDDLSDGNITGDELFSPRHRGAYSTRDRKLVQRNFDPKDRSSVPEEAKMEDVQQRIYKLRNALPNSMGRSNDSNDDCARFSHIFKAMKAAGFSTFDQMAASYYTANFARSSAAYDMQRQSRIRNLRSFLSTIKSEAKSWGTRERRGWTEEIIDAAEELHAEEVQKLLKGMKTGSIRDVRQNGNSTAAQKAFFQEELPDLWSLFSQIVAASGLEQPYSSKIVLSALQVLIGSGCTR</sequence>
<feature type="region of interest" description="Disordered" evidence="1">
    <location>
        <begin position="49"/>
        <end position="73"/>
    </location>
</feature>
<accession>A0A6A6I710</accession>
<dbReference type="Proteomes" id="UP000800094">
    <property type="component" value="Unassembled WGS sequence"/>
</dbReference>
<name>A0A6A6I710_9PLEO</name>
<feature type="region of interest" description="Disordered" evidence="1">
    <location>
        <begin position="94"/>
        <end position="124"/>
    </location>
</feature>
<evidence type="ECO:0000313" key="3">
    <source>
        <dbReference type="Proteomes" id="UP000800094"/>
    </source>
</evidence>
<organism evidence="2 3">
    <name type="scientific">Trematosphaeria pertusa</name>
    <dbReference type="NCBI Taxonomy" id="390896"/>
    <lineage>
        <taxon>Eukaryota</taxon>
        <taxon>Fungi</taxon>
        <taxon>Dikarya</taxon>
        <taxon>Ascomycota</taxon>
        <taxon>Pezizomycotina</taxon>
        <taxon>Dothideomycetes</taxon>
        <taxon>Pleosporomycetidae</taxon>
        <taxon>Pleosporales</taxon>
        <taxon>Massarineae</taxon>
        <taxon>Trematosphaeriaceae</taxon>
        <taxon>Trematosphaeria</taxon>
    </lineage>
</organism>
<evidence type="ECO:0000256" key="1">
    <source>
        <dbReference type="SAM" id="MobiDB-lite"/>
    </source>
</evidence>
<keyword evidence="3" id="KW-1185">Reference proteome</keyword>
<protein>
    <recommendedName>
        <fullName evidence="4">BZIP domain-containing protein</fullName>
    </recommendedName>
</protein>
<evidence type="ECO:0008006" key="4">
    <source>
        <dbReference type="Google" id="ProtNLM"/>
    </source>
</evidence>
<feature type="compositionally biased region" description="Basic and acidic residues" evidence="1">
    <location>
        <begin position="49"/>
        <end position="59"/>
    </location>
</feature>
<feature type="compositionally biased region" description="Polar residues" evidence="1">
    <location>
        <begin position="62"/>
        <end position="73"/>
    </location>
</feature>
<dbReference type="GeneID" id="54587749"/>
<gene>
    <name evidence="2" type="ORF">BU26DRAFT_578078</name>
</gene>
<dbReference type="RefSeq" id="XP_033680317.1">
    <property type="nucleotide sequence ID" value="XM_033834419.1"/>
</dbReference>
<dbReference type="OrthoDB" id="194358at2759"/>
<proteinExistence type="predicted"/>
<reference evidence="2" key="1">
    <citation type="journal article" date="2020" name="Stud. Mycol.">
        <title>101 Dothideomycetes genomes: a test case for predicting lifestyles and emergence of pathogens.</title>
        <authorList>
            <person name="Haridas S."/>
            <person name="Albert R."/>
            <person name="Binder M."/>
            <person name="Bloem J."/>
            <person name="Labutti K."/>
            <person name="Salamov A."/>
            <person name="Andreopoulos B."/>
            <person name="Baker S."/>
            <person name="Barry K."/>
            <person name="Bills G."/>
            <person name="Bluhm B."/>
            <person name="Cannon C."/>
            <person name="Castanera R."/>
            <person name="Culley D."/>
            <person name="Daum C."/>
            <person name="Ezra D."/>
            <person name="Gonzalez J."/>
            <person name="Henrissat B."/>
            <person name="Kuo A."/>
            <person name="Liang C."/>
            <person name="Lipzen A."/>
            <person name="Lutzoni F."/>
            <person name="Magnuson J."/>
            <person name="Mondo S."/>
            <person name="Nolan M."/>
            <person name="Ohm R."/>
            <person name="Pangilinan J."/>
            <person name="Park H.-J."/>
            <person name="Ramirez L."/>
            <person name="Alfaro M."/>
            <person name="Sun H."/>
            <person name="Tritt A."/>
            <person name="Yoshinaga Y."/>
            <person name="Zwiers L.-H."/>
            <person name="Turgeon B."/>
            <person name="Goodwin S."/>
            <person name="Spatafora J."/>
            <person name="Crous P."/>
            <person name="Grigoriev I."/>
        </authorList>
    </citation>
    <scope>NUCLEOTIDE SEQUENCE</scope>
    <source>
        <strain evidence="2">CBS 122368</strain>
    </source>
</reference>
<dbReference type="EMBL" id="ML987200">
    <property type="protein sequence ID" value="KAF2245313.1"/>
    <property type="molecule type" value="Genomic_DNA"/>
</dbReference>
<dbReference type="AlphaFoldDB" id="A0A6A6I710"/>